<evidence type="ECO:0000313" key="1">
    <source>
        <dbReference type="EMBL" id="REK71492.1"/>
    </source>
</evidence>
<gene>
    <name evidence="1" type="ORF">DX130_21060</name>
</gene>
<comment type="caution">
    <text evidence="1">The sequence shown here is derived from an EMBL/GenBank/DDBJ whole genome shotgun (WGS) entry which is preliminary data.</text>
</comment>
<sequence length="427" mass="50040">MKKHEFMKFMAEKYDIWCEIHNREIIIDTGGVFQIICRSLMWNHEIMSVKFQQAALRRIKARANNLTKLEIKQIISQDAPFYVEPFQDLLDKNYIAHEGDKAWETIKADFLEYSDFWSSDSFSSKAPGYLNNEFIKKYGIEVDGIEGNKTIFFKKTELIPSFFLTCCQKYTKVVNKDITIKSRSITGDYKGSPKNTLNDMADVAGIYLKVIRNSEDYWENLHIFERETSLISLFGLRDTLTDLKSLDKDGSKSIKKFTNILAYMGAIDDLDVRITASKMILDNIKPYSKYKKTWVEATYFNLTSFYQIVTLWEAYMRLLEEVIETEIYEYGYNKFNLKDAEPKDSETNASKVFKELERKVIISNTLDELENDVVSTRLPINSSIIEDNSSWTTIAVLFQKRNKEFPKKEPFSSAFSYDSWLKYEREY</sequence>
<evidence type="ECO:0000313" key="2">
    <source>
        <dbReference type="Proteomes" id="UP000261905"/>
    </source>
</evidence>
<dbReference type="RefSeq" id="WP_116048745.1">
    <property type="nucleotide sequence ID" value="NZ_QUBQ01000005.1"/>
</dbReference>
<protein>
    <submittedName>
        <fullName evidence="1">Uncharacterized protein</fullName>
    </submittedName>
</protein>
<organism evidence="1 2">
    <name type="scientific">Paenibacillus paeoniae</name>
    <dbReference type="NCBI Taxonomy" id="2292705"/>
    <lineage>
        <taxon>Bacteria</taxon>
        <taxon>Bacillati</taxon>
        <taxon>Bacillota</taxon>
        <taxon>Bacilli</taxon>
        <taxon>Bacillales</taxon>
        <taxon>Paenibacillaceae</taxon>
        <taxon>Paenibacillus</taxon>
    </lineage>
</organism>
<keyword evidence="2" id="KW-1185">Reference proteome</keyword>
<dbReference type="Proteomes" id="UP000261905">
    <property type="component" value="Unassembled WGS sequence"/>
</dbReference>
<reference evidence="1 2" key="1">
    <citation type="submission" date="2018-08" db="EMBL/GenBank/DDBJ databases">
        <title>Paenibacillus sp. M4BSY-1, whole genome shotgun sequence.</title>
        <authorList>
            <person name="Tuo L."/>
        </authorList>
    </citation>
    <scope>NUCLEOTIDE SEQUENCE [LARGE SCALE GENOMIC DNA]</scope>
    <source>
        <strain evidence="1 2">M4BSY-1</strain>
    </source>
</reference>
<proteinExistence type="predicted"/>
<dbReference type="EMBL" id="QUBQ01000005">
    <property type="protein sequence ID" value="REK71492.1"/>
    <property type="molecule type" value="Genomic_DNA"/>
</dbReference>
<dbReference type="AlphaFoldDB" id="A0A371P6H0"/>
<name>A0A371P6H0_9BACL</name>
<accession>A0A371P6H0</accession>